<evidence type="ECO:0000313" key="1">
    <source>
        <dbReference type="EMBL" id="MBX59733.1"/>
    </source>
</evidence>
<sequence>MNSEKFLKIVPNSNLNHIFKAQHLGP</sequence>
<accession>A0A2P2PYK5</accession>
<dbReference type="EMBL" id="GGEC01079249">
    <property type="protein sequence ID" value="MBX59733.1"/>
    <property type="molecule type" value="Transcribed_RNA"/>
</dbReference>
<proteinExistence type="predicted"/>
<reference evidence="1" key="1">
    <citation type="submission" date="2018-02" db="EMBL/GenBank/DDBJ databases">
        <title>Rhizophora mucronata_Transcriptome.</title>
        <authorList>
            <person name="Meera S.P."/>
            <person name="Sreeshan A."/>
            <person name="Augustine A."/>
        </authorList>
    </citation>
    <scope>NUCLEOTIDE SEQUENCE</scope>
    <source>
        <tissue evidence="1">Leaf</tissue>
    </source>
</reference>
<organism evidence="1">
    <name type="scientific">Rhizophora mucronata</name>
    <name type="common">Asiatic mangrove</name>
    <dbReference type="NCBI Taxonomy" id="61149"/>
    <lineage>
        <taxon>Eukaryota</taxon>
        <taxon>Viridiplantae</taxon>
        <taxon>Streptophyta</taxon>
        <taxon>Embryophyta</taxon>
        <taxon>Tracheophyta</taxon>
        <taxon>Spermatophyta</taxon>
        <taxon>Magnoliopsida</taxon>
        <taxon>eudicotyledons</taxon>
        <taxon>Gunneridae</taxon>
        <taxon>Pentapetalae</taxon>
        <taxon>rosids</taxon>
        <taxon>fabids</taxon>
        <taxon>Malpighiales</taxon>
        <taxon>Rhizophoraceae</taxon>
        <taxon>Rhizophora</taxon>
    </lineage>
</organism>
<name>A0A2P2PYK5_RHIMU</name>
<protein>
    <submittedName>
        <fullName evidence="1">Uncharacterized protein</fullName>
    </submittedName>
</protein>
<dbReference type="AlphaFoldDB" id="A0A2P2PYK5"/>